<proteinExistence type="predicted"/>
<dbReference type="Proteomes" id="UP000000600">
    <property type="component" value="Unassembled WGS sequence"/>
</dbReference>
<gene>
    <name evidence="1" type="ORF">GSPATT00001179001</name>
</gene>
<name>A0CW10_PARTE</name>
<accession>A0CW10</accession>
<dbReference type="HOGENOM" id="CLU_095157_0_0_1"/>
<dbReference type="STRING" id="5888.A0CW10"/>
<organism evidence="1 2">
    <name type="scientific">Paramecium tetraurelia</name>
    <dbReference type="NCBI Taxonomy" id="5888"/>
    <lineage>
        <taxon>Eukaryota</taxon>
        <taxon>Sar</taxon>
        <taxon>Alveolata</taxon>
        <taxon>Ciliophora</taxon>
        <taxon>Intramacronucleata</taxon>
        <taxon>Oligohymenophorea</taxon>
        <taxon>Peniculida</taxon>
        <taxon>Parameciidae</taxon>
        <taxon>Paramecium</taxon>
    </lineage>
</organism>
<dbReference type="GeneID" id="5028159"/>
<keyword evidence="2" id="KW-1185">Reference proteome</keyword>
<reference evidence="1 2" key="1">
    <citation type="journal article" date="2006" name="Nature">
        <title>Global trends of whole-genome duplications revealed by the ciliate Paramecium tetraurelia.</title>
        <authorList>
            <consortium name="Genoscope"/>
            <person name="Aury J.-M."/>
            <person name="Jaillon O."/>
            <person name="Duret L."/>
            <person name="Noel B."/>
            <person name="Jubin C."/>
            <person name="Porcel B.M."/>
            <person name="Segurens B."/>
            <person name="Daubin V."/>
            <person name="Anthouard V."/>
            <person name="Aiach N."/>
            <person name="Arnaiz O."/>
            <person name="Billaut A."/>
            <person name="Beisson J."/>
            <person name="Blanc I."/>
            <person name="Bouhouche K."/>
            <person name="Camara F."/>
            <person name="Duharcourt S."/>
            <person name="Guigo R."/>
            <person name="Gogendeau D."/>
            <person name="Katinka M."/>
            <person name="Keller A.-M."/>
            <person name="Kissmehl R."/>
            <person name="Klotz C."/>
            <person name="Koll F."/>
            <person name="Le Moue A."/>
            <person name="Lepere C."/>
            <person name="Malinsky S."/>
            <person name="Nowacki M."/>
            <person name="Nowak J.K."/>
            <person name="Plattner H."/>
            <person name="Poulain J."/>
            <person name="Ruiz F."/>
            <person name="Serrano V."/>
            <person name="Zagulski M."/>
            <person name="Dessen P."/>
            <person name="Betermier M."/>
            <person name="Weissenbach J."/>
            <person name="Scarpelli C."/>
            <person name="Schachter V."/>
            <person name="Sperling L."/>
            <person name="Meyer E."/>
            <person name="Cohen J."/>
            <person name="Wincker P."/>
        </authorList>
    </citation>
    <scope>NUCLEOTIDE SEQUENCE [LARGE SCALE GENOMIC DNA]</scope>
    <source>
        <strain evidence="1 2">Stock d4-2</strain>
    </source>
</reference>
<dbReference type="OrthoDB" id="10261433at2759"/>
<dbReference type="eggNOG" id="ENOG502S8HU">
    <property type="taxonomic scope" value="Eukaryota"/>
</dbReference>
<evidence type="ECO:0000313" key="2">
    <source>
        <dbReference type="Proteomes" id="UP000000600"/>
    </source>
</evidence>
<dbReference type="EMBL" id="CT868207">
    <property type="protein sequence ID" value="CAK74977.1"/>
    <property type="molecule type" value="Genomic_DNA"/>
</dbReference>
<dbReference type="OMA" id="RQYDDKA"/>
<dbReference type="AlphaFoldDB" id="A0CW10"/>
<sequence length="230" mass="27265">MINIQPRTRQEREALRDKDRIEKSRVDLRVGFEARGLGVGTLIHQAPPQSTLYVPGMDRVILENERFDKDFAVADKKQREHEVWQREKIIERKRWEGLDRETRKWDYQEKVETKDQVKLMSHTQQLTQGKRNSNGLAYNPITLKYDNSEQGNLLRQYDDKAKVRQFVRAHNLDARGNTGFNILTGEQRGGVDQIVPNHLRSNYQQRLRDVDEQQNIKHYAIQQQLLNQYE</sequence>
<evidence type="ECO:0008006" key="3">
    <source>
        <dbReference type="Google" id="ProtNLM"/>
    </source>
</evidence>
<protein>
    <recommendedName>
        <fullName evidence="3">Pre-mRNA-splicing factor SLU7</fullName>
    </recommendedName>
</protein>
<dbReference type="KEGG" id="ptm:GSPATT00001179001"/>
<evidence type="ECO:0000313" key="1">
    <source>
        <dbReference type="EMBL" id="CAK74977.1"/>
    </source>
</evidence>
<dbReference type="InParanoid" id="A0CW10"/>
<dbReference type="RefSeq" id="XP_001442374.1">
    <property type="nucleotide sequence ID" value="XM_001442337.1"/>
</dbReference>